<dbReference type="OrthoDB" id="9811945at2"/>
<dbReference type="Proteomes" id="UP000326354">
    <property type="component" value="Chromosome"/>
</dbReference>
<dbReference type="InterPro" id="IPR014756">
    <property type="entry name" value="Ig_E-set"/>
</dbReference>
<dbReference type="SUPFAM" id="SSF81296">
    <property type="entry name" value="E set domains"/>
    <property type="match status" value="1"/>
</dbReference>
<keyword evidence="4" id="KW-1185">Reference proteome</keyword>
<accession>A0A5S9IHM5</accession>
<feature type="domain" description="AMP-activated protein kinase glycogen-binding" evidence="2">
    <location>
        <begin position="226"/>
        <end position="301"/>
    </location>
</feature>
<dbReference type="InterPro" id="IPR013783">
    <property type="entry name" value="Ig-like_fold"/>
</dbReference>
<gene>
    <name evidence="3" type="ORF">UABAM_00086</name>
</gene>
<dbReference type="SUPFAM" id="SSF53474">
    <property type="entry name" value="alpha/beta-Hydrolases"/>
    <property type="match status" value="1"/>
</dbReference>
<dbReference type="InterPro" id="IPR029058">
    <property type="entry name" value="AB_hydrolase_fold"/>
</dbReference>
<dbReference type="InterPro" id="IPR022742">
    <property type="entry name" value="Hydrolase_4"/>
</dbReference>
<dbReference type="EMBL" id="AP019860">
    <property type="protein sequence ID" value="BBM81747.1"/>
    <property type="molecule type" value="Genomic_DNA"/>
</dbReference>
<organism evidence="3 4">
    <name type="scientific">Uabimicrobium amorphum</name>
    <dbReference type="NCBI Taxonomy" id="2596890"/>
    <lineage>
        <taxon>Bacteria</taxon>
        <taxon>Pseudomonadati</taxon>
        <taxon>Planctomycetota</taxon>
        <taxon>Candidatus Uabimicrobiia</taxon>
        <taxon>Candidatus Uabimicrobiales</taxon>
        <taxon>Candidatus Uabimicrobiaceae</taxon>
        <taxon>Candidatus Uabimicrobium</taxon>
    </lineage>
</organism>
<dbReference type="InterPro" id="IPR051044">
    <property type="entry name" value="MAG_DAG_Lipase"/>
</dbReference>
<dbReference type="Pfam" id="PF12146">
    <property type="entry name" value="Hydrolase_4"/>
    <property type="match status" value="1"/>
</dbReference>
<protein>
    <submittedName>
        <fullName evidence="3">Esterase</fullName>
    </submittedName>
</protein>
<dbReference type="Gene3D" id="2.60.40.10">
    <property type="entry name" value="Immunoglobulins"/>
    <property type="match status" value="1"/>
</dbReference>
<name>A0A5S9IHM5_UABAM</name>
<evidence type="ECO:0000259" key="1">
    <source>
        <dbReference type="Pfam" id="PF12146"/>
    </source>
</evidence>
<feature type="domain" description="Serine aminopeptidase S33" evidence="1">
    <location>
        <begin position="25"/>
        <end position="152"/>
    </location>
</feature>
<proteinExistence type="predicted"/>
<dbReference type="CDD" id="cd02859">
    <property type="entry name" value="E_set_AMPKbeta_like_N"/>
    <property type="match status" value="1"/>
</dbReference>
<evidence type="ECO:0000259" key="2">
    <source>
        <dbReference type="Pfam" id="PF16561"/>
    </source>
</evidence>
<dbReference type="Pfam" id="PF16561">
    <property type="entry name" value="AMPK1_CBM"/>
    <property type="match status" value="1"/>
</dbReference>
<dbReference type="PANTHER" id="PTHR11614">
    <property type="entry name" value="PHOSPHOLIPASE-RELATED"/>
    <property type="match status" value="1"/>
</dbReference>
<sequence length="302" mass="33727">MQKTYNTQENVKFDEDQGWLTAPGKRGTVILLHGSHASPINNELLATELAKLQYGIVSPLLKGHGLGGEYPTATSQELITQVQQCIEDVNKQENFCIVVGSSMGGTLALLAGVLDNPPDMIVSISGALSCRDIDHPWIRVLNELKTHLMSKMSEIQIPTLIFHDIDDNSVPYEDAQIAMRHCGSEQKKCILFSGSGHSLMFSNYAKQIALDIENFRNSLRKKKKITLEFFGEASEVYLAGEFNNWQPTLQFEKQNDRFVLQTRLLTGTYPYKIVVDGRWILDPKAATISTPNGEKNSRLVVD</sequence>
<dbReference type="Gene3D" id="3.40.50.1820">
    <property type="entry name" value="alpha/beta hydrolase"/>
    <property type="match status" value="2"/>
</dbReference>
<dbReference type="AlphaFoldDB" id="A0A5S9IHM5"/>
<evidence type="ECO:0000313" key="4">
    <source>
        <dbReference type="Proteomes" id="UP000326354"/>
    </source>
</evidence>
<dbReference type="InterPro" id="IPR032640">
    <property type="entry name" value="AMPK1_CBM"/>
</dbReference>
<evidence type="ECO:0000313" key="3">
    <source>
        <dbReference type="EMBL" id="BBM81747.1"/>
    </source>
</evidence>
<reference evidence="3 4" key="1">
    <citation type="submission" date="2019-08" db="EMBL/GenBank/DDBJ databases">
        <title>Complete genome sequence of Candidatus Uab amorphum.</title>
        <authorList>
            <person name="Shiratori T."/>
            <person name="Suzuki S."/>
            <person name="Kakizawa Y."/>
            <person name="Ishida K."/>
        </authorList>
    </citation>
    <scope>NUCLEOTIDE SEQUENCE [LARGE SCALE GENOMIC DNA]</scope>
    <source>
        <strain evidence="3 4">SRT547</strain>
    </source>
</reference>
<dbReference type="RefSeq" id="WP_151966015.1">
    <property type="nucleotide sequence ID" value="NZ_AP019860.1"/>
</dbReference>
<dbReference type="KEGG" id="uam:UABAM_00086"/>